<protein>
    <submittedName>
        <fullName evidence="2">Mucolipin-2</fullName>
    </submittedName>
</protein>
<keyword evidence="1" id="KW-1185">Reference proteome</keyword>
<reference evidence="2" key="1">
    <citation type="submission" date="2025-08" db="UniProtKB">
        <authorList>
            <consortium name="RefSeq"/>
        </authorList>
    </citation>
    <scope>IDENTIFICATION</scope>
</reference>
<dbReference type="Proteomes" id="UP000694863">
    <property type="component" value="Unplaced"/>
</dbReference>
<dbReference type="RefSeq" id="XP_045147984.1">
    <property type="nucleotide sequence ID" value="XM_045292049.1"/>
</dbReference>
<gene>
    <name evidence="2" type="primary">MCOLN2</name>
</gene>
<proteinExistence type="predicted"/>
<evidence type="ECO:0000313" key="1">
    <source>
        <dbReference type="Proteomes" id="UP000694863"/>
    </source>
</evidence>
<name>A0AC55D8B4_ECHTE</name>
<sequence>MAHLESEPEEECLREDLKFYFMNPCEKYRARHQIPWKLGLQILKILMVTTQLVRFGLSNQLVVAFKEDTTVAFKHLFLKGYSGTDEDDYSCSVYTQEDVYESIFFAINQYQHLKNVSLGTLGYGENEDNIIGLKICKQHYKKGTMLPSNETLNIDSGVETGNAPTVALRQIIYDNRAHSGKIKIYFDSDANIEECKVLNISGSTQKNTQYVLVFDAFVILICLASLVLCSRSIVLALRLRKRFRSFFLEKYQRRVCDADQWEFINWWYVLVIISDLMTIIGSILKMEIKAKNLTNYDLCSILLGTSTLFVWVGVIRYLGYFQTYNVLILTMQASLPKVLRFCACAGMIYLGYTFCGWIVLGPYHDKFEDLGTVAECLFSLVNGDDMFATFAQIQQKSILVWLFSRLYLYSFISLFIYMILSLFIALITDSYDTIKKYQQNGFPETDLQKFLKECSNKEGCREEPSACLSHLCCLQRKENDDHWIRFN</sequence>
<evidence type="ECO:0000313" key="2">
    <source>
        <dbReference type="RefSeq" id="XP_045147984.1"/>
    </source>
</evidence>
<accession>A0AC55D8B4</accession>
<organism evidence="1 2">
    <name type="scientific">Echinops telfairi</name>
    <name type="common">Lesser hedgehog tenrec</name>
    <dbReference type="NCBI Taxonomy" id="9371"/>
    <lineage>
        <taxon>Eukaryota</taxon>
        <taxon>Metazoa</taxon>
        <taxon>Chordata</taxon>
        <taxon>Craniata</taxon>
        <taxon>Vertebrata</taxon>
        <taxon>Euteleostomi</taxon>
        <taxon>Mammalia</taxon>
        <taxon>Eutheria</taxon>
        <taxon>Afrotheria</taxon>
        <taxon>Tenrecidae</taxon>
        <taxon>Tenrecinae</taxon>
        <taxon>Echinops</taxon>
    </lineage>
</organism>